<organism evidence="1 2">
    <name type="scientific">Saccharomycopsis crataegensis</name>
    <dbReference type="NCBI Taxonomy" id="43959"/>
    <lineage>
        <taxon>Eukaryota</taxon>
        <taxon>Fungi</taxon>
        <taxon>Dikarya</taxon>
        <taxon>Ascomycota</taxon>
        <taxon>Saccharomycotina</taxon>
        <taxon>Saccharomycetes</taxon>
        <taxon>Saccharomycopsidaceae</taxon>
        <taxon>Saccharomycopsis</taxon>
    </lineage>
</organism>
<dbReference type="GeneID" id="90072578"/>
<comment type="caution">
    <text evidence="1">The sequence shown here is derived from an EMBL/GenBank/DDBJ whole genome shotgun (WGS) entry which is preliminary data.</text>
</comment>
<sequence>MDISHIINASGIENPQAALYIDYSDGLCLTYYGNYFSTQDPNEQAYHLYTIVKGNSAIIDKDGFGLIKYHEFDVYLFYDPKLNKLLAVYK</sequence>
<dbReference type="EMBL" id="BTFZ01000003">
    <property type="protein sequence ID" value="GMM34599.1"/>
    <property type="molecule type" value="Genomic_DNA"/>
</dbReference>
<keyword evidence="2" id="KW-1185">Reference proteome</keyword>
<accession>A0AAV5QIM9</accession>
<evidence type="ECO:0000313" key="2">
    <source>
        <dbReference type="Proteomes" id="UP001360560"/>
    </source>
</evidence>
<dbReference type="RefSeq" id="XP_064851599.1">
    <property type="nucleotide sequence ID" value="XM_064995527.1"/>
</dbReference>
<dbReference type="AlphaFoldDB" id="A0AAV5QIM9"/>
<protein>
    <submittedName>
        <fullName evidence="1">Uncharacterized protein</fullName>
    </submittedName>
</protein>
<proteinExistence type="predicted"/>
<gene>
    <name evidence="1" type="ORF">DASC09_019240</name>
</gene>
<evidence type="ECO:0000313" key="1">
    <source>
        <dbReference type="EMBL" id="GMM34599.1"/>
    </source>
</evidence>
<reference evidence="1 2" key="1">
    <citation type="journal article" date="2023" name="Elife">
        <title>Identification of key yeast species and microbe-microbe interactions impacting larval growth of Drosophila in the wild.</title>
        <authorList>
            <person name="Mure A."/>
            <person name="Sugiura Y."/>
            <person name="Maeda R."/>
            <person name="Honda K."/>
            <person name="Sakurai N."/>
            <person name="Takahashi Y."/>
            <person name="Watada M."/>
            <person name="Katoh T."/>
            <person name="Gotoh A."/>
            <person name="Gotoh Y."/>
            <person name="Taniguchi I."/>
            <person name="Nakamura K."/>
            <person name="Hayashi T."/>
            <person name="Katayama T."/>
            <person name="Uemura T."/>
            <person name="Hattori Y."/>
        </authorList>
    </citation>
    <scope>NUCLEOTIDE SEQUENCE [LARGE SCALE GENOMIC DNA]</scope>
    <source>
        <strain evidence="1 2">SC-9</strain>
    </source>
</reference>
<dbReference type="Proteomes" id="UP001360560">
    <property type="component" value="Unassembled WGS sequence"/>
</dbReference>
<name>A0AAV5QIM9_9ASCO</name>